<dbReference type="Pfam" id="PF12931">
    <property type="entry name" value="TPR_Sec16"/>
    <property type="match status" value="1"/>
</dbReference>
<feature type="compositionally biased region" description="Polar residues" evidence="9">
    <location>
        <begin position="823"/>
        <end position="832"/>
    </location>
</feature>
<dbReference type="GO" id="GO:0006888">
    <property type="term" value="P:endoplasmic reticulum to Golgi vesicle-mediated transport"/>
    <property type="evidence" value="ECO:0007669"/>
    <property type="project" value="InterPro"/>
</dbReference>
<reference evidence="11" key="1">
    <citation type="submission" date="2015-12" db="EMBL/GenBank/DDBJ databases">
        <title>Update maize B73 reference genome by single molecule sequencing technologies.</title>
        <authorList>
            <consortium name="Maize Genome Sequencing Project"/>
            <person name="Ware D."/>
        </authorList>
    </citation>
    <scope>NUCLEOTIDE SEQUENCE [LARGE SCALE GENOMIC DNA]</scope>
    <source>
        <tissue evidence="11">Seedling</tissue>
    </source>
</reference>
<dbReference type="Gene3D" id="2.130.10.10">
    <property type="entry name" value="YVTN repeat-like/Quinoprotein amine dehydrogenase"/>
    <property type="match status" value="1"/>
</dbReference>
<keyword evidence="7" id="KW-0931">ER-Golgi transport</keyword>
<keyword evidence="5" id="KW-0677">Repeat</keyword>
<evidence type="ECO:0000259" key="10">
    <source>
        <dbReference type="Pfam" id="PF12931"/>
    </source>
</evidence>
<dbReference type="SUPFAM" id="SSF50978">
    <property type="entry name" value="WD40 repeat-like"/>
    <property type="match status" value="1"/>
</dbReference>
<dbReference type="GO" id="GO:0005783">
    <property type="term" value="C:endoplasmic reticulum"/>
    <property type="evidence" value="ECO:0007669"/>
    <property type="project" value="UniProtKB-SubCell"/>
</dbReference>
<name>A0A1D6F2R5_MAIZE</name>
<comment type="similarity">
    <text evidence="2">Belongs to the WD repeat SEC31 family.</text>
</comment>
<keyword evidence="8" id="KW-0653">Protein transport</keyword>
<dbReference type="EMBL" id="CM007648">
    <property type="protein sequence ID" value="ONM25728.1"/>
    <property type="molecule type" value="Genomic_DNA"/>
</dbReference>
<dbReference type="GO" id="GO:0015031">
    <property type="term" value="P:protein transport"/>
    <property type="evidence" value="ECO:0007669"/>
    <property type="project" value="UniProtKB-KW"/>
</dbReference>
<dbReference type="Pfam" id="PF00400">
    <property type="entry name" value="WD40"/>
    <property type="match status" value="2"/>
</dbReference>
<feature type="compositionally biased region" description="Low complexity" evidence="9">
    <location>
        <begin position="899"/>
        <end position="909"/>
    </location>
</feature>
<dbReference type="InterPro" id="IPR015943">
    <property type="entry name" value="WD40/YVTN_repeat-like_dom_sf"/>
</dbReference>
<dbReference type="InterPro" id="IPR024298">
    <property type="entry name" value="Sec16_Sec23-bd"/>
</dbReference>
<dbReference type="InterPro" id="IPR001680">
    <property type="entry name" value="WD40_rpt"/>
</dbReference>
<gene>
    <name evidence="11" type="ORF">ZEAMMB73_Zm00001d007075</name>
</gene>
<evidence type="ECO:0000256" key="6">
    <source>
        <dbReference type="ARBA" id="ARBA00022824"/>
    </source>
</evidence>
<dbReference type="PROSITE" id="PS50082">
    <property type="entry name" value="WD_REPEATS_2"/>
    <property type="match status" value="3"/>
</dbReference>
<evidence type="ECO:0000313" key="11">
    <source>
        <dbReference type="EMBL" id="ONM25728.1"/>
    </source>
</evidence>
<dbReference type="FunFam" id="1.25.40.1030:FF:000004">
    <property type="entry name" value="Protein transport protein SEC31 homolog B"/>
    <property type="match status" value="1"/>
</dbReference>
<accession>A0A1D6F2R5</accession>
<feature type="compositionally biased region" description="Low complexity" evidence="9">
    <location>
        <begin position="940"/>
        <end position="953"/>
    </location>
</feature>
<protein>
    <submittedName>
        <fullName evidence="11">Protein transport protein SEC31 homolog B</fullName>
    </submittedName>
</protein>
<evidence type="ECO:0000256" key="2">
    <source>
        <dbReference type="ARBA" id="ARBA00009358"/>
    </source>
</evidence>
<evidence type="ECO:0000256" key="4">
    <source>
        <dbReference type="ARBA" id="ARBA00022574"/>
    </source>
</evidence>
<dbReference type="InterPro" id="IPR040251">
    <property type="entry name" value="SEC31-like"/>
</dbReference>
<sequence>MACIKSAHRAALTALAPDAPYLAAGTMTGAVDLSFSASANIEIFRLDFQSDSTDLPILASAPSPDRFNRLSWSRPGAVEGDSFALGLLAGGLSDGSVAVWNPLSMISSEGKAEDAMVARLEKHTGPVCGLEFSELTPNRLASGAEQGELCIWDLKNPVEPIVYPPLKSVGSHAQAEISCLSWNPKFQHIVASTSSNGMTVVWDLRNQKPLTSFSDSNRRKCSVLQWNPDMSTQLIVASDDDNSPSLRVWDVRKTISPVREFVGHSKGVIAMSWCPYDSSFLLTCSKDNRTICWDTVSGEIISELPASANWNFDLHWYRKIPGVIAASSFDGKIGIYNLEFSGLYATGDAVGAPVRPRAPAPKWLKCPTGASFGFGGKLVSFHPVAPTQGAQTSTSEVHVHNLVIEQSLVSRSTEFEAAIQNGDKSSLRALCEKKSQESLSDEERETWGFLRVMFEDGDFARTKLLAHLGFEPPQAPPASSTDELSQTLADTLNIDHAAVTDNADAQFLIDNGDDFFNNPRPSEASLAEESVSTNGQQIEQEVSGDSVPSDPSIDKSIQHALVVGDYKGAVNQCLASNRMADALVIAHAGGSALWESTRNHYLKNSISPYLKVVSAMVGNDLMSFVSTWPLSSWKETLALLCTFAQKEEWHILCDTLASRLLNVGDTLAATLCYICAGNIDKAVEIWSRTLKSEDGGKTYVDLLQDLMEKTITLALATGQKRFSASLSKLIENYAELLASQGLLKTAMEYLKLLGSDEHSHELAILRDRIACSTEGHFKHISLYFLFRYSVFHWYLNHTMCQAIHIQKLTHNKQQPGPSHVPVPQQTVKTFTPANPAGLKNPGQYQQPNTLGSQLYTGATNQPYSSGPSAPYPSGPPTTFHQPVAPVQYQSAAPPVSSFGPTTPVPGTVPNQMFPHSAATNSTSRFMPSNNQSFAPRPGLSPVQPSSPTQVQAQPAPPAPPATVQTADTTKVSGMSTADARLPPCYILVSRNISSYLCDSI</sequence>
<feature type="compositionally biased region" description="Polar residues" evidence="9">
    <location>
        <begin position="842"/>
        <end position="861"/>
    </location>
</feature>
<evidence type="ECO:0000256" key="5">
    <source>
        <dbReference type="ARBA" id="ARBA00022737"/>
    </source>
</evidence>
<evidence type="ECO:0000256" key="3">
    <source>
        <dbReference type="ARBA" id="ARBA00022448"/>
    </source>
</evidence>
<dbReference type="ExpressionAtlas" id="A0A1D6F2R5">
    <property type="expression patterns" value="baseline and differential"/>
</dbReference>
<feature type="compositionally biased region" description="Polar residues" evidence="9">
    <location>
        <begin position="917"/>
        <end position="933"/>
    </location>
</feature>
<dbReference type="Gene3D" id="1.25.40.1030">
    <property type="match status" value="1"/>
</dbReference>
<keyword evidence="6" id="KW-0256">Endoplasmic reticulum</keyword>
<keyword evidence="3" id="KW-0813">Transport</keyword>
<dbReference type="InterPro" id="IPR036322">
    <property type="entry name" value="WD40_repeat_dom_sf"/>
</dbReference>
<keyword evidence="4" id="KW-0853">WD repeat</keyword>
<evidence type="ECO:0000256" key="1">
    <source>
        <dbReference type="ARBA" id="ARBA00004240"/>
    </source>
</evidence>
<feature type="domain" description="Sec16 Sec23-binding" evidence="10">
    <location>
        <begin position="557"/>
        <end position="752"/>
    </location>
</feature>
<feature type="region of interest" description="Disordered" evidence="9">
    <location>
        <begin position="811"/>
        <end position="967"/>
    </location>
</feature>
<evidence type="ECO:0000256" key="7">
    <source>
        <dbReference type="ARBA" id="ARBA00022892"/>
    </source>
</evidence>
<evidence type="ECO:0000256" key="8">
    <source>
        <dbReference type="ARBA" id="ARBA00022927"/>
    </source>
</evidence>
<evidence type="ECO:0000256" key="9">
    <source>
        <dbReference type="SAM" id="MobiDB-lite"/>
    </source>
</evidence>
<organism evidence="11">
    <name type="scientific">Zea mays</name>
    <name type="common">Maize</name>
    <dbReference type="NCBI Taxonomy" id="4577"/>
    <lineage>
        <taxon>Eukaryota</taxon>
        <taxon>Viridiplantae</taxon>
        <taxon>Streptophyta</taxon>
        <taxon>Embryophyta</taxon>
        <taxon>Tracheophyta</taxon>
        <taxon>Spermatophyta</taxon>
        <taxon>Magnoliopsida</taxon>
        <taxon>Liliopsida</taxon>
        <taxon>Poales</taxon>
        <taxon>Poaceae</taxon>
        <taxon>PACMAD clade</taxon>
        <taxon>Panicoideae</taxon>
        <taxon>Andropogonodae</taxon>
        <taxon>Andropogoneae</taxon>
        <taxon>Tripsacinae</taxon>
        <taxon>Zea</taxon>
    </lineage>
</organism>
<proteinExistence type="inferred from homology"/>
<comment type="subcellular location">
    <subcellularLocation>
        <location evidence="1">Endoplasmic reticulum</location>
    </subcellularLocation>
</comment>
<dbReference type="SMART" id="SM00320">
    <property type="entry name" value="WD40"/>
    <property type="match status" value="6"/>
</dbReference>
<dbReference type="PANTHER" id="PTHR13923:SF11">
    <property type="entry name" value="SECRETORY 31, ISOFORM D"/>
    <property type="match status" value="1"/>
</dbReference>
<dbReference type="PANTHER" id="PTHR13923">
    <property type="entry name" value="SEC31-RELATED PROTEIN"/>
    <property type="match status" value="1"/>
</dbReference>
<dbReference type="AlphaFoldDB" id="A0A1D6F2R5"/>
<dbReference type="FunFam" id="2.130.10.10:FF:000295">
    <property type="entry name" value="Protein transport protein SEC31 homolog B"/>
    <property type="match status" value="1"/>
</dbReference>